<dbReference type="GO" id="GO:0009396">
    <property type="term" value="P:folic acid-containing compound biosynthetic process"/>
    <property type="evidence" value="ECO:0007669"/>
    <property type="project" value="TreeGrafter"/>
</dbReference>
<keyword evidence="5" id="KW-0460">Magnesium</keyword>
<dbReference type="Pfam" id="PF01812">
    <property type="entry name" value="5-FTHF_cyc-lig"/>
    <property type="match status" value="1"/>
</dbReference>
<dbReference type="GO" id="GO:0005524">
    <property type="term" value="F:ATP binding"/>
    <property type="evidence" value="ECO:0007669"/>
    <property type="project" value="UniProtKB-KW"/>
</dbReference>
<dbReference type="GO" id="GO:0046872">
    <property type="term" value="F:metal ion binding"/>
    <property type="evidence" value="ECO:0007669"/>
    <property type="project" value="UniProtKB-KW"/>
</dbReference>
<feature type="binding site" evidence="4">
    <location>
        <begin position="143"/>
        <end position="151"/>
    </location>
    <ligand>
        <name>ATP</name>
        <dbReference type="ChEBI" id="CHEBI:30616"/>
    </ligand>
</feature>
<dbReference type="InterPro" id="IPR037171">
    <property type="entry name" value="NagB/RpiA_transferase-like"/>
</dbReference>
<keyword evidence="2 4" id="KW-0547">Nucleotide-binding</keyword>
<evidence type="ECO:0000256" key="5">
    <source>
        <dbReference type="RuleBase" id="RU361279"/>
    </source>
</evidence>
<dbReference type="GO" id="GO:0035999">
    <property type="term" value="P:tetrahydrofolate interconversion"/>
    <property type="evidence" value="ECO:0007669"/>
    <property type="project" value="TreeGrafter"/>
</dbReference>
<keyword evidence="3 4" id="KW-0067">ATP-binding</keyword>
<dbReference type="PANTHER" id="PTHR23407">
    <property type="entry name" value="ATPASE INHIBITOR/5-FORMYLTETRAHYDROFOLATE CYCLO-LIGASE"/>
    <property type="match status" value="1"/>
</dbReference>
<gene>
    <name evidence="6" type="ORF">C4532_15855</name>
</gene>
<proteinExistence type="inferred from homology"/>
<dbReference type="InterPro" id="IPR002698">
    <property type="entry name" value="FTHF_cligase"/>
</dbReference>
<organism evidence="6 7">
    <name type="scientific">Candidatus Abyssobacteria bacterium SURF_17</name>
    <dbReference type="NCBI Taxonomy" id="2093361"/>
    <lineage>
        <taxon>Bacteria</taxon>
        <taxon>Pseudomonadati</taxon>
        <taxon>Candidatus Hydrogenedentota</taxon>
        <taxon>Candidatus Abyssobacteria</taxon>
    </lineage>
</organism>
<comment type="similarity">
    <text evidence="1 5">Belongs to the 5-formyltetrahydrofolate cyclo-ligase family.</text>
</comment>
<protein>
    <recommendedName>
        <fullName evidence="5">5-formyltetrahydrofolate cyclo-ligase</fullName>
        <ecNumber evidence="5">6.3.3.2</ecNumber>
    </recommendedName>
</protein>
<comment type="cofactor">
    <cofactor evidence="5">
        <name>Mg(2+)</name>
        <dbReference type="ChEBI" id="CHEBI:18420"/>
    </cofactor>
</comment>
<evidence type="ECO:0000313" key="7">
    <source>
        <dbReference type="Proteomes" id="UP000285961"/>
    </source>
</evidence>
<comment type="caution">
    <text evidence="6">The sequence shown here is derived from an EMBL/GenBank/DDBJ whole genome shotgun (WGS) entry which is preliminary data.</text>
</comment>
<comment type="catalytic activity">
    <reaction evidence="5">
        <text>(6S)-5-formyl-5,6,7,8-tetrahydrofolate + ATP = (6R)-5,10-methenyltetrahydrofolate + ADP + phosphate</text>
        <dbReference type="Rhea" id="RHEA:10488"/>
        <dbReference type="ChEBI" id="CHEBI:30616"/>
        <dbReference type="ChEBI" id="CHEBI:43474"/>
        <dbReference type="ChEBI" id="CHEBI:57455"/>
        <dbReference type="ChEBI" id="CHEBI:57457"/>
        <dbReference type="ChEBI" id="CHEBI:456216"/>
        <dbReference type="EC" id="6.3.3.2"/>
    </reaction>
</comment>
<keyword evidence="5" id="KW-0479">Metal-binding</keyword>
<dbReference type="NCBIfam" id="TIGR02727">
    <property type="entry name" value="MTHFS_bact"/>
    <property type="match status" value="1"/>
</dbReference>
<reference evidence="6 7" key="1">
    <citation type="journal article" date="2017" name="ISME J.">
        <title>Energy and carbon metabolisms in a deep terrestrial subsurface fluid microbial community.</title>
        <authorList>
            <person name="Momper L."/>
            <person name="Jungbluth S.P."/>
            <person name="Lee M.D."/>
            <person name="Amend J.P."/>
        </authorList>
    </citation>
    <scope>NUCLEOTIDE SEQUENCE [LARGE SCALE GENOMIC DNA]</scope>
    <source>
        <strain evidence="6">SURF_17</strain>
    </source>
</reference>
<dbReference type="Gene3D" id="3.40.50.10420">
    <property type="entry name" value="NagB/RpiA/CoA transferase-like"/>
    <property type="match status" value="1"/>
</dbReference>
<accession>A0A419ESN3</accession>
<dbReference type="SUPFAM" id="SSF100950">
    <property type="entry name" value="NagB/RpiA/CoA transferase-like"/>
    <property type="match status" value="1"/>
</dbReference>
<feature type="binding site" evidence="4">
    <location>
        <position position="58"/>
    </location>
    <ligand>
        <name>substrate</name>
    </ligand>
</feature>
<evidence type="ECO:0000256" key="2">
    <source>
        <dbReference type="ARBA" id="ARBA00022741"/>
    </source>
</evidence>
<name>A0A419ESN3_9BACT</name>
<feature type="binding site" evidence="4">
    <location>
        <begin position="12"/>
        <end position="16"/>
    </location>
    <ligand>
        <name>ATP</name>
        <dbReference type="ChEBI" id="CHEBI:30616"/>
    </ligand>
</feature>
<dbReference type="Proteomes" id="UP000285961">
    <property type="component" value="Unassembled WGS sequence"/>
</dbReference>
<dbReference type="AlphaFoldDB" id="A0A419ESN3"/>
<evidence type="ECO:0000256" key="1">
    <source>
        <dbReference type="ARBA" id="ARBA00010638"/>
    </source>
</evidence>
<sequence length="200" mass="22329">MVGQPAELAEAKRAIRREKIRWRSSLSTEEARARSQRIAATLKTLPEYANASTILFYVSAKPNEVDTHHLIREAFSKGVRVLVPATDFGRNELNIAEIKSVDELVPVRFGLLEPRRESLRAVDPHEADVIIVPGVAFDRNCRRIGFGGGYYDRLLSCVNAFSIALCYEGQLVDRVPVGSTDLPVDILITESNIYRRAGHP</sequence>
<dbReference type="EC" id="6.3.3.2" evidence="5"/>
<dbReference type="InterPro" id="IPR024185">
    <property type="entry name" value="FTHF_cligase-like_sf"/>
</dbReference>
<dbReference type="PIRSF" id="PIRSF006806">
    <property type="entry name" value="FTHF_cligase"/>
    <property type="match status" value="1"/>
</dbReference>
<evidence type="ECO:0000256" key="4">
    <source>
        <dbReference type="PIRSR" id="PIRSR006806-1"/>
    </source>
</evidence>
<evidence type="ECO:0000313" key="6">
    <source>
        <dbReference type="EMBL" id="RJP66618.1"/>
    </source>
</evidence>
<dbReference type="GO" id="GO:0030272">
    <property type="term" value="F:5-formyltetrahydrofolate cyclo-ligase activity"/>
    <property type="evidence" value="ECO:0007669"/>
    <property type="project" value="UniProtKB-EC"/>
</dbReference>
<keyword evidence="6" id="KW-0436">Ligase</keyword>
<dbReference type="PANTHER" id="PTHR23407:SF1">
    <property type="entry name" value="5-FORMYLTETRAHYDROFOLATE CYCLO-LIGASE"/>
    <property type="match status" value="1"/>
</dbReference>
<dbReference type="EMBL" id="QZKI01000113">
    <property type="protein sequence ID" value="RJP66618.1"/>
    <property type="molecule type" value="Genomic_DNA"/>
</dbReference>
<feature type="binding site" evidence="4">
    <location>
        <position position="64"/>
    </location>
    <ligand>
        <name>substrate</name>
    </ligand>
</feature>
<evidence type="ECO:0000256" key="3">
    <source>
        <dbReference type="ARBA" id="ARBA00022840"/>
    </source>
</evidence>